<dbReference type="EMBL" id="AUPL01007210">
    <property type="protein sequence ID" value="ESL05168.1"/>
    <property type="molecule type" value="Genomic_DNA"/>
</dbReference>
<sequence length="71" mass="8199">MLHLCHRVLCVLLPPLLYIFFFSRFLFIYLYFGPLLVQLACRAVLNLAMAASARSANEAEGLGIRRNKQKW</sequence>
<gene>
    <name evidence="2" type="ORF">TRSC58_07206</name>
</gene>
<keyword evidence="1" id="KW-0812">Transmembrane</keyword>
<dbReference type="AlphaFoldDB" id="A0A061IRS4"/>
<name>A0A061IRS4_TRYRA</name>
<proteinExistence type="predicted"/>
<keyword evidence="1" id="KW-1133">Transmembrane helix</keyword>
<protein>
    <submittedName>
        <fullName evidence="2">Uncharacterized protein</fullName>
    </submittedName>
</protein>
<comment type="caution">
    <text evidence="2">The sequence shown here is derived from an EMBL/GenBank/DDBJ whole genome shotgun (WGS) entry which is preliminary data.</text>
</comment>
<evidence type="ECO:0000313" key="2">
    <source>
        <dbReference type="EMBL" id="ESL05168.1"/>
    </source>
</evidence>
<keyword evidence="1" id="KW-0472">Membrane</keyword>
<accession>A0A061IRS4</accession>
<dbReference type="VEuPathDB" id="TriTrypDB:TRSC58_07206"/>
<keyword evidence="3" id="KW-1185">Reference proteome</keyword>
<feature type="transmembrane region" description="Helical" evidence="1">
    <location>
        <begin position="12"/>
        <end position="32"/>
    </location>
</feature>
<evidence type="ECO:0000256" key="1">
    <source>
        <dbReference type="SAM" id="Phobius"/>
    </source>
</evidence>
<reference evidence="2 3" key="1">
    <citation type="submission" date="2013-07" db="EMBL/GenBank/DDBJ databases">
        <authorList>
            <person name="Stoco P.H."/>
            <person name="Wagner G."/>
            <person name="Gerber A."/>
            <person name="Zaha A."/>
            <person name="Thompson C."/>
            <person name="Bartholomeu D.C."/>
            <person name="Luckemeyer D.D."/>
            <person name="Bahia D."/>
            <person name="Loreto E."/>
            <person name="Prestes E.B."/>
            <person name="Lima F.M."/>
            <person name="Rodrigues-Luiz G."/>
            <person name="Vallejo G.A."/>
            <person name="Filho J.F."/>
            <person name="Monteiro K.M."/>
            <person name="Tyler K.M."/>
            <person name="de Almeida L.G."/>
            <person name="Ortiz M.F."/>
            <person name="Siervo M.A."/>
            <person name="de Moraes M.H."/>
            <person name="Cunha O.L."/>
            <person name="Mendonca-Neto R."/>
            <person name="Silva R."/>
            <person name="Teixeira S.M."/>
            <person name="Murta S.M."/>
            <person name="Sincero T.C."/>
            <person name="Mendes T.A."/>
            <person name="Urmenyi T.P."/>
            <person name="Silva V.G."/>
            <person name="da Rocha W.D."/>
            <person name="Andersson B."/>
            <person name="Romanha A.J."/>
            <person name="Steindel M."/>
            <person name="de Vasconcelos A.T."/>
            <person name="Grisard E.C."/>
        </authorList>
    </citation>
    <scope>NUCLEOTIDE SEQUENCE [LARGE SCALE GENOMIC DNA]</scope>
    <source>
        <strain evidence="2 3">SC58</strain>
    </source>
</reference>
<organism evidence="2 3">
    <name type="scientific">Trypanosoma rangeli SC58</name>
    <dbReference type="NCBI Taxonomy" id="429131"/>
    <lineage>
        <taxon>Eukaryota</taxon>
        <taxon>Discoba</taxon>
        <taxon>Euglenozoa</taxon>
        <taxon>Kinetoplastea</taxon>
        <taxon>Metakinetoplastina</taxon>
        <taxon>Trypanosomatida</taxon>
        <taxon>Trypanosomatidae</taxon>
        <taxon>Trypanosoma</taxon>
        <taxon>Herpetosoma</taxon>
    </lineage>
</organism>
<dbReference type="Proteomes" id="UP000031737">
    <property type="component" value="Unassembled WGS sequence"/>
</dbReference>
<evidence type="ECO:0000313" key="3">
    <source>
        <dbReference type="Proteomes" id="UP000031737"/>
    </source>
</evidence>